<dbReference type="Gene3D" id="2.20.25.20">
    <property type="match status" value="1"/>
</dbReference>
<dbReference type="InterPro" id="IPR016149">
    <property type="entry name" value="Casein_kin_II_reg-sub_N"/>
</dbReference>
<organism evidence="4 5">
    <name type="scientific">Pseudoloma neurophilia</name>
    <dbReference type="NCBI Taxonomy" id="146866"/>
    <lineage>
        <taxon>Eukaryota</taxon>
        <taxon>Fungi</taxon>
        <taxon>Fungi incertae sedis</taxon>
        <taxon>Microsporidia</taxon>
        <taxon>Pseudoloma</taxon>
    </lineage>
</organism>
<dbReference type="PANTHER" id="PTHR11740">
    <property type="entry name" value="CASEIN KINASE II SUBUNIT BETA"/>
    <property type="match status" value="1"/>
</dbReference>
<dbReference type="GO" id="GO:0016301">
    <property type="term" value="F:kinase activity"/>
    <property type="evidence" value="ECO:0007669"/>
    <property type="project" value="UniProtKB-KW"/>
</dbReference>
<evidence type="ECO:0000256" key="3">
    <source>
        <dbReference type="RuleBase" id="RU361268"/>
    </source>
</evidence>
<dbReference type="AlphaFoldDB" id="A0A0R0LY59"/>
<dbReference type="InterPro" id="IPR035991">
    <property type="entry name" value="Casein_kinase_II_beta-like"/>
</dbReference>
<dbReference type="SMART" id="SM01085">
    <property type="entry name" value="CK_II_beta"/>
    <property type="match status" value="1"/>
</dbReference>
<protein>
    <recommendedName>
        <fullName evidence="3">Casein kinase II subunit beta</fullName>
        <shortName evidence="3">CK II beta</shortName>
    </recommendedName>
</protein>
<dbReference type="Gene3D" id="1.10.1820.10">
    <property type="entry name" value="protein kinase ck2 holoenzyme, chain C, domain 1"/>
    <property type="match status" value="1"/>
</dbReference>
<dbReference type="InterPro" id="IPR000704">
    <property type="entry name" value="Casein_kinase_II_reg-sub"/>
</dbReference>
<keyword evidence="5" id="KW-1185">Reference proteome</keyword>
<evidence type="ECO:0000313" key="4">
    <source>
        <dbReference type="EMBL" id="KRH94258.1"/>
    </source>
</evidence>
<comment type="similarity">
    <text evidence="1 3">Belongs to the casein kinase 2 subunit beta family.</text>
</comment>
<dbReference type="OrthoDB" id="2275560at2759"/>
<keyword evidence="4" id="KW-0808">Transferase</keyword>
<comment type="subunit">
    <text evidence="3">Tetramer of two alpha and two beta subunits.</text>
</comment>
<dbReference type="PRINTS" id="PR00472">
    <property type="entry name" value="CASNKINASEII"/>
</dbReference>
<proteinExistence type="inferred from homology"/>
<dbReference type="EMBL" id="LGUB01000106">
    <property type="protein sequence ID" value="KRH94258.1"/>
    <property type="molecule type" value="Genomic_DNA"/>
</dbReference>
<dbReference type="Proteomes" id="UP000051530">
    <property type="component" value="Unassembled WGS sequence"/>
</dbReference>
<dbReference type="SUPFAM" id="SSF57798">
    <property type="entry name" value="Casein kinase II beta subunit"/>
    <property type="match status" value="1"/>
</dbReference>
<dbReference type="GO" id="GO:0005737">
    <property type="term" value="C:cytoplasm"/>
    <property type="evidence" value="ECO:0007669"/>
    <property type="project" value="TreeGrafter"/>
</dbReference>
<evidence type="ECO:0000256" key="2">
    <source>
        <dbReference type="ARBA" id="ARBA00045899"/>
    </source>
</evidence>
<name>A0A0R0LY59_9MICR</name>
<evidence type="ECO:0000313" key="5">
    <source>
        <dbReference type="Proteomes" id="UP000051530"/>
    </source>
</evidence>
<sequence>MKKSSSSSDSFTNSDSDEKSEDSWIGLFLKKPENIGLLHIQETFLADKFNLVGLLKYVPNLNRCFDTIKGISSSKFEREETLLYYLLHQRYVLTMTGMAKMCERIMKSFYGECRRMGCEDYPLIPFGLSNNPRISSVKLYCNNCNNVFDPENSLSSLDGCAFGNTFPHLLTLTYKDKFTKKKYGNYVPRIFGFKIYSEKDAAKDKKNEK</sequence>
<dbReference type="VEuPathDB" id="MicrosporidiaDB:M153_3180008397"/>
<comment type="function">
    <text evidence="2 3">Regulatory subunit of casein kinase II/CK2. As part of the kinase complex regulates the basal catalytic activity of the alpha subunit a constitutively active serine/threonine-protein kinase that phosphorylates a large number of substrates containing acidic residues C-terminal to the phosphorylated serine or threonine.</text>
</comment>
<dbReference type="Pfam" id="PF01214">
    <property type="entry name" value="CK_II_beta"/>
    <property type="match status" value="1"/>
</dbReference>
<gene>
    <name evidence="4" type="ORF">M153_3180008397</name>
</gene>
<dbReference type="GO" id="GO:0005956">
    <property type="term" value="C:protein kinase CK2 complex"/>
    <property type="evidence" value="ECO:0007669"/>
    <property type="project" value="UniProtKB-UniRule"/>
</dbReference>
<comment type="caution">
    <text evidence="4">The sequence shown here is derived from an EMBL/GenBank/DDBJ whole genome shotgun (WGS) entry which is preliminary data.</text>
</comment>
<evidence type="ECO:0000256" key="1">
    <source>
        <dbReference type="ARBA" id="ARBA00006941"/>
    </source>
</evidence>
<dbReference type="GO" id="GO:0019887">
    <property type="term" value="F:protein kinase regulator activity"/>
    <property type="evidence" value="ECO:0007669"/>
    <property type="project" value="InterPro"/>
</dbReference>
<reference evidence="4 5" key="1">
    <citation type="submission" date="2015-07" db="EMBL/GenBank/DDBJ databases">
        <title>The genome of Pseudoloma neurophilia, a relevant intracellular parasite of the zebrafish.</title>
        <authorList>
            <person name="Ndikumana S."/>
            <person name="Pelin A."/>
            <person name="Sanders J."/>
            <person name="Corradi N."/>
        </authorList>
    </citation>
    <scope>NUCLEOTIDE SEQUENCE [LARGE SCALE GENOMIC DNA]</scope>
    <source>
        <strain evidence="4 5">MK1</strain>
    </source>
</reference>
<keyword evidence="4" id="KW-0418">Kinase</keyword>
<accession>A0A0R0LY59</accession>
<dbReference type="FunFam" id="2.20.25.20:FF:000001">
    <property type="entry name" value="Casein kinase II subunit beta"/>
    <property type="match status" value="1"/>
</dbReference>
<dbReference type="PANTHER" id="PTHR11740:SF0">
    <property type="entry name" value="CASEIN KINASE II SUBUNIT BETA"/>
    <property type="match status" value="1"/>
</dbReference>